<feature type="transmembrane region" description="Helical" evidence="1">
    <location>
        <begin position="20"/>
        <end position="39"/>
    </location>
</feature>
<comment type="caution">
    <text evidence="3">The sequence shown here is derived from an EMBL/GenBank/DDBJ whole genome shotgun (WGS) entry which is preliminary data.</text>
</comment>
<protein>
    <submittedName>
        <fullName evidence="3">Pilus assembly protein</fullName>
    </submittedName>
</protein>
<dbReference type="InterPro" id="IPR028087">
    <property type="entry name" value="Tad_N"/>
</dbReference>
<dbReference type="Proteomes" id="UP000483035">
    <property type="component" value="Unassembled WGS sequence"/>
</dbReference>
<keyword evidence="1" id="KW-1133">Transmembrane helix</keyword>
<dbReference type="EMBL" id="WUEY01000021">
    <property type="protein sequence ID" value="NEI73755.1"/>
    <property type="molecule type" value="Genomic_DNA"/>
</dbReference>
<proteinExistence type="predicted"/>
<dbReference type="Pfam" id="PF13400">
    <property type="entry name" value="Tad"/>
    <property type="match status" value="1"/>
</dbReference>
<name>A0A6L9UCW3_9HYPH</name>
<accession>A0A6L9UCW3</accession>
<keyword evidence="1" id="KW-0812">Transmembrane</keyword>
<reference evidence="3 4" key="1">
    <citation type="submission" date="2019-12" db="EMBL/GenBank/DDBJ databases">
        <title>Rhizobium genotypes associated with high levels of biological nitrogen fixation by grain legumes in a temperate-maritime cropping system.</title>
        <authorList>
            <person name="Maluk M."/>
            <person name="Francesc Ferrando Molina F."/>
            <person name="Lopez Del Egido L."/>
            <person name="Lafos M."/>
            <person name="Langarica-Fuentes A."/>
            <person name="Gebre Yohannes G."/>
            <person name="Young M.W."/>
            <person name="Martin P."/>
            <person name="Gantlett R."/>
            <person name="Kenicer G."/>
            <person name="Hawes C."/>
            <person name="Begg G.S."/>
            <person name="Quilliam R.S."/>
            <person name="Squire G.R."/>
            <person name="Poole P.S."/>
            <person name="Young P.W."/>
            <person name="Iannetta P.M."/>
            <person name="James E.K."/>
        </authorList>
    </citation>
    <scope>NUCLEOTIDE SEQUENCE [LARGE SCALE GENOMIC DNA]</scope>
    <source>
        <strain evidence="3 4">JHI1118</strain>
    </source>
</reference>
<keyword evidence="1" id="KW-0472">Membrane</keyword>
<organism evidence="3 4">
    <name type="scientific">Rhizobium lusitanum</name>
    <dbReference type="NCBI Taxonomy" id="293958"/>
    <lineage>
        <taxon>Bacteria</taxon>
        <taxon>Pseudomonadati</taxon>
        <taxon>Pseudomonadota</taxon>
        <taxon>Alphaproteobacteria</taxon>
        <taxon>Hyphomicrobiales</taxon>
        <taxon>Rhizobiaceae</taxon>
        <taxon>Rhizobium/Agrobacterium group</taxon>
        <taxon>Rhizobium</taxon>
    </lineage>
</organism>
<feature type="domain" description="Putative Flp pilus-assembly TadG-like N-terminal" evidence="2">
    <location>
        <begin position="18"/>
        <end position="63"/>
    </location>
</feature>
<sequence>MAIDFLRHMRRLAGDRGGNFATMTALIAVPLVAVAGMAVDYSSATHQRANLQEIADGAALAGGKVFDGTNLATAQAEATRFITAYADTTPANLSYTITASGRVLSVNLTGAVPTSLMRIANINSINIGVNSQATAPAKPDVVTLTPTQAQGWYYKVITIRVVRPNATTETVVGTVTYQPTTHNNDGQGTMTAVPTGPITLGQYTKLVLQMDVKDDGCPLGKAASVSSNNTVTCSSKNSASTKYDLTLRTDDPNTSNYLFVDGSELPKGVTLPIENYFGCQAAQKHAWEDGGGWDRQDFFYTISSQCSSSDGDAVRLTN</sequence>
<evidence type="ECO:0000313" key="3">
    <source>
        <dbReference type="EMBL" id="NEI73755.1"/>
    </source>
</evidence>
<evidence type="ECO:0000256" key="1">
    <source>
        <dbReference type="SAM" id="Phobius"/>
    </source>
</evidence>
<evidence type="ECO:0000259" key="2">
    <source>
        <dbReference type="Pfam" id="PF13400"/>
    </source>
</evidence>
<dbReference type="AlphaFoldDB" id="A0A6L9UCW3"/>
<gene>
    <name evidence="3" type="ORF">GR212_29815</name>
</gene>
<evidence type="ECO:0000313" key="4">
    <source>
        <dbReference type="Proteomes" id="UP000483035"/>
    </source>
</evidence>
<dbReference type="RefSeq" id="WP_163992368.1">
    <property type="nucleotide sequence ID" value="NZ_WUEY01000021.1"/>
</dbReference>